<reference evidence="2 3" key="1">
    <citation type="submission" date="2019-12" db="EMBL/GenBank/DDBJ databases">
        <title>Complete Genome Sequences of Lactobacillus strains, C25 and P38, Isolated from Chicken Cecum.</title>
        <authorList>
            <person name="Hassan H.M."/>
            <person name="Mendoza M."/>
            <person name="Rezvani M."/>
            <person name="Koci M.D."/>
            <person name="Dickey A.N."/>
            <person name="Scholl E.H."/>
        </authorList>
    </citation>
    <scope>NUCLEOTIDE SEQUENCE [LARGE SCALE GENOMIC DNA]</scope>
    <source>
        <strain evidence="2 3">C25</strain>
    </source>
</reference>
<gene>
    <name evidence="2" type="ORF">GSR61_09185</name>
</gene>
<keyword evidence="1" id="KW-0175">Coiled coil</keyword>
<dbReference type="Proteomes" id="UP000464915">
    <property type="component" value="Chromosome"/>
</dbReference>
<evidence type="ECO:0000313" key="2">
    <source>
        <dbReference type="EMBL" id="QHQ68695.1"/>
    </source>
</evidence>
<name>A0AB37DHA4_9LACO</name>
<sequence>MNQILVPIISVHSACQKIACYLSKDKIIDLVNAYIMQYHLDTEKVKDCDDRYGWQILCDTINAFPEENKLDFIKQTLDAGYIPRGDNFDFISKFVEKYNYSEVQEKLFEQLAIFSSNRVKTQNSFAERLKGKHSEALQCWKNSIQMLNEQHYSESGNDIRKAFEALLRDILDNKKSLENQIKASNHDVLKSEIGKYLKEKDINSQNINFISHLISAILYMSNEKFKHGEPTGLTENDVRFYMNETYLIMQRFLDIEDEYADQ</sequence>
<dbReference type="EMBL" id="CP047142">
    <property type="protein sequence ID" value="QHQ68695.1"/>
    <property type="molecule type" value="Genomic_DNA"/>
</dbReference>
<accession>A0AB37DHA4</accession>
<protein>
    <submittedName>
        <fullName evidence="2">Uncharacterized protein</fullName>
    </submittedName>
</protein>
<evidence type="ECO:0000256" key="1">
    <source>
        <dbReference type="SAM" id="Coils"/>
    </source>
</evidence>
<evidence type="ECO:0000313" key="3">
    <source>
        <dbReference type="Proteomes" id="UP000464915"/>
    </source>
</evidence>
<dbReference type="RefSeq" id="WP_065990637.1">
    <property type="nucleotide sequence ID" value="NZ_CP047142.1"/>
</dbReference>
<proteinExistence type="predicted"/>
<feature type="coiled-coil region" evidence="1">
    <location>
        <begin position="160"/>
        <end position="187"/>
    </location>
</feature>
<dbReference type="AlphaFoldDB" id="A0AB37DHA4"/>
<organism evidence="2 3">
    <name type="scientific">Lactobacillus crispatus</name>
    <dbReference type="NCBI Taxonomy" id="47770"/>
    <lineage>
        <taxon>Bacteria</taxon>
        <taxon>Bacillati</taxon>
        <taxon>Bacillota</taxon>
        <taxon>Bacilli</taxon>
        <taxon>Lactobacillales</taxon>
        <taxon>Lactobacillaceae</taxon>
        <taxon>Lactobacillus</taxon>
    </lineage>
</organism>